<proteinExistence type="predicted"/>
<feature type="domain" description="TadE-like" evidence="2">
    <location>
        <begin position="16"/>
        <end position="58"/>
    </location>
</feature>
<evidence type="ECO:0000259" key="2">
    <source>
        <dbReference type="Pfam" id="PF07811"/>
    </source>
</evidence>
<sequence length="157" mass="16611">MTSPSALRRLLRDERGATVVEFAFAFPALIVLIYAIAQLGMVYRAMSGIQHALGEGARVATVWKQPAVTNAQIKAEMDATVYGIGPGTFNVETPKAGVTSTGIKFLLLKVTYTQPTSLLLFPGPTVSVSREKRVYLAEQGGAAPCTVSGTATFCIAS</sequence>
<keyword evidence="1" id="KW-0812">Transmembrane</keyword>
<keyword evidence="1" id="KW-0472">Membrane</keyword>
<evidence type="ECO:0000256" key="1">
    <source>
        <dbReference type="SAM" id="Phobius"/>
    </source>
</evidence>
<dbReference type="RefSeq" id="WP_029940208.1">
    <property type="nucleotide sequence ID" value="NZ_BSOO01000025.1"/>
</dbReference>
<dbReference type="Pfam" id="PF07811">
    <property type="entry name" value="TadE"/>
    <property type="match status" value="1"/>
</dbReference>
<dbReference type="InterPro" id="IPR012495">
    <property type="entry name" value="TadE-like_dom"/>
</dbReference>
<keyword evidence="1" id="KW-1133">Transmembrane helix</keyword>
<dbReference type="EMBL" id="BSOO01000025">
    <property type="protein sequence ID" value="GLR48389.1"/>
    <property type="molecule type" value="Genomic_DNA"/>
</dbReference>
<name>A0ABQ5Z6H9_9SPHN</name>
<comment type="caution">
    <text evidence="3">The sequence shown here is derived from an EMBL/GenBank/DDBJ whole genome shotgun (WGS) entry which is preliminary data.</text>
</comment>
<keyword evidence="4" id="KW-1185">Reference proteome</keyword>
<accession>A0ABQ5Z6H9</accession>
<dbReference type="Proteomes" id="UP001156703">
    <property type="component" value="Unassembled WGS sequence"/>
</dbReference>
<reference evidence="4" key="1">
    <citation type="journal article" date="2019" name="Int. J. Syst. Evol. Microbiol.">
        <title>The Global Catalogue of Microorganisms (GCM) 10K type strain sequencing project: providing services to taxonomists for standard genome sequencing and annotation.</title>
        <authorList>
            <consortium name="The Broad Institute Genomics Platform"/>
            <consortium name="The Broad Institute Genome Sequencing Center for Infectious Disease"/>
            <person name="Wu L."/>
            <person name="Ma J."/>
        </authorList>
    </citation>
    <scope>NUCLEOTIDE SEQUENCE [LARGE SCALE GENOMIC DNA]</scope>
    <source>
        <strain evidence="4">NBRC 102146</strain>
    </source>
</reference>
<feature type="transmembrane region" description="Helical" evidence="1">
    <location>
        <begin position="20"/>
        <end position="43"/>
    </location>
</feature>
<gene>
    <name evidence="3" type="ORF">GCM10007925_21050</name>
</gene>
<organism evidence="3 4">
    <name type="scientific">Sphingomonas astaxanthinifaciens DSM 22298</name>
    <dbReference type="NCBI Taxonomy" id="1123267"/>
    <lineage>
        <taxon>Bacteria</taxon>
        <taxon>Pseudomonadati</taxon>
        <taxon>Pseudomonadota</taxon>
        <taxon>Alphaproteobacteria</taxon>
        <taxon>Sphingomonadales</taxon>
        <taxon>Sphingomonadaceae</taxon>
        <taxon>Sphingomonas</taxon>
    </lineage>
</organism>
<evidence type="ECO:0000313" key="4">
    <source>
        <dbReference type="Proteomes" id="UP001156703"/>
    </source>
</evidence>
<protein>
    <recommendedName>
        <fullName evidence="2">TadE-like domain-containing protein</fullName>
    </recommendedName>
</protein>
<evidence type="ECO:0000313" key="3">
    <source>
        <dbReference type="EMBL" id="GLR48389.1"/>
    </source>
</evidence>